<dbReference type="GO" id="GO:0006355">
    <property type="term" value="P:regulation of DNA-templated transcription"/>
    <property type="evidence" value="ECO:0007669"/>
    <property type="project" value="InterPro"/>
</dbReference>
<dbReference type="InterPro" id="IPR011006">
    <property type="entry name" value="CheY-like_superfamily"/>
</dbReference>
<dbReference type="SUPFAM" id="SSF52172">
    <property type="entry name" value="CheY-like"/>
    <property type="match status" value="1"/>
</dbReference>
<dbReference type="Pfam" id="PF00072">
    <property type="entry name" value="Response_reg"/>
    <property type="match status" value="1"/>
</dbReference>
<dbReference type="Gene3D" id="6.10.250.690">
    <property type="match status" value="1"/>
</dbReference>
<evidence type="ECO:0000259" key="5">
    <source>
        <dbReference type="PROSITE" id="PS51755"/>
    </source>
</evidence>
<keyword evidence="3" id="KW-0238">DNA-binding</keyword>
<dbReference type="GO" id="GO:0032993">
    <property type="term" value="C:protein-DNA complex"/>
    <property type="evidence" value="ECO:0007669"/>
    <property type="project" value="TreeGrafter"/>
</dbReference>
<dbReference type="GO" id="GO:0000156">
    <property type="term" value="F:phosphorelay response regulator activity"/>
    <property type="evidence" value="ECO:0007669"/>
    <property type="project" value="TreeGrafter"/>
</dbReference>
<dbReference type="SMART" id="SM00448">
    <property type="entry name" value="REC"/>
    <property type="match status" value="1"/>
</dbReference>
<evidence type="ECO:0000256" key="3">
    <source>
        <dbReference type="ARBA" id="ARBA00023125"/>
    </source>
</evidence>
<evidence type="ECO:0000256" key="1">
    <source>
        <dbReference type="ARBA" id="ARBA00022553"/>
    </source>
</evidence>
<dbReference type="Pfam" id="PF00486">
    <property type="entry name" value="Trans_reg_C"/>
    <property type="match status" value="1"/>
</dbReference>
<evidence type="ECO:0000259" key="4">
    <source>
        <dbReference type="PROSITE" id="PS50110"/>
    </source>
</evidence>
<dbReference type="SMART" id="SM00862">
    <property type="entry name" value="Trans_reg_C"/>
    <property type="match status" value="1"/>
</dbReference>
<dbReference type="GO" id="GO:0000976">
    <property type="term" value="F:transcription cis-regulatory region binding"/>
    <property type="evidence" value="ECO:0007669"/>
    <property type="project" value="TreeGrafter"/>
</dbReference>
<dbReference type="Gene3D" id="1.10.10.10">
    <property type="entry name" value="Winged helix-like DNA-binding domain superfamily/Winged helix DNA-binding domain"/>
    <property type="match status" value="1"/>
</dbReference>
<keyword evidence="1" id="KW-0597">Phosphoprotein</keyword>
<dbReference type="Gene3D" id="3.40.50.2300">
    <property type="match status" value="1"/>
</dbReference>
<dbReference type="InterPro" id="IPR036388">
    <property type="entry name" value="WH-like_DNA-bd_sf"/>
</dbReference>
<dbReference type="InterPro" id="IPR001867">
    <property type="entry name" value="OmpR/PhoB-type_DNA-bd"/>
</dbReference>
<dbReference type="EMBL" id="CAFBMK010000335">
    <property type="protein sequence ID" value="CAB4950310.1"/>
    <property type="molecule type" value="Genomic_DNA"/>
</dbReference>
<dbReference type="InterPro" id="IPR039420">
    <property type="entry name" value="WalR-like"/>
</dbReference>
<dbReference type="AlphaFoldDB" id="A0A6J7K2R8"/>
<proteinExistence type="predicted"/>
<keyword evidence="2" id="KW-0902">Two-component regulatory system</keyword>
<dbReference type="PROSITE" id="PS51755">
    <property type="entry name" value="OMPR_PHOB"/>
    <property type="match status" value="1"/>
</dbReference>
<feature type="domain" description="OmpR/PhoB-type" evidence="5">
    <location>
        <begin position="141"/>
        <end position="238"/>
    </location>
</feature>
<feature type="domain" description="Response regulatory" evidence="4">
    <location>
        <begin position="11"/>
        <end position="132"/>
    </location>
</feature>
<protein>
    <submittedName>
        <fullName evidence="6">Unannotated protein</fullName>
    </submittedName>
</protein>
<reference evidence="6" key="1">
    <citation type="submission" date="2020-05" db="EMBL/GenBank/DDBJ databases">
        <authorList>
            <person name="Chiriac C."/>
            <person name="Salcher M."/>
            <person name="Ghai R."/>
            <person name="Kavagutti S V."/>
        </authorList>
    </citation>
    <scope>NUCLEOTIDE SEQUENCE</scope>
</reference>
<accession>A0A6J7K2R8</accession>
<name>A0A6J7K2R8_9ZZZZ</name>
<dbReference type="InterPro" id="IPR001789">
    <property type="entry name" value="Sig_transdc_resp-reg_receiver"/>
</dbReference>
<dbReference type="PROSITE" id="PS50110">
    <property type="entry name" value="RESPONSE_REGULATORY"/>
    <property type="match status" value="1"/>
</dbReference>
<dbReference type="PANTHER" id="PTHR48111:SF40">
    <property type="entry name" value="PHOSPHATE REGULON TRANSCRIPTIONAL REGULATORY PROTEIN PHOB"/>
    <property type="match status" value="1"/>
</dbReference>
<organism evidence="6">
    <name type="scientific">freshwater metagenome</name>
    <dbReference type="NCBI Taxonomy" id="449393"/>
    <lineage>
        <taxon>unclassified sequences</taxon>
        <taxon>metagenomes</taxon>
        <taxon>ecological metagenomes</taxon>
    </lineage>
</organism>
<evidence type="ECO:0000256" key="2">
    <source>
        <dbReference type="ARBA" id="ARBA00023012"/>
    </source>
</evidence>
<evidence type="ECO:0000313" key="6">
    <source>
        <dbReference type="EMBL" id="CAB4950310.1"/>
    </source>
</evidence>
<sequence>MTMPHTSPDSPLLIVEDDALTRAFLVEHLAADGYDPIEASTAAEALEALERSSPCLVLSDLTLPDGSGLDVVARIRSADGIVSRVDPATPIVLLTGRDGEIDRVRGLERGADDYVVKPFSYAELRLRIAGLLRRVDGRPEAGVVRVGELVVDPGRRTVVVRGVRISLTQKEYALLLALVREPTRVFAKDHLLRTVWGFRSPGVTRTIDSHACRLRRKLGHAGDHFVVNVWGVGYRLVDAAPDAVVGAGAVA</sequence>
<dbReference type="GO" id="GO:0005829">
    <property type="term" value="C:cytosol"/>
    <property type="evidence" value="ECO:0007669"/>
    <property type="project" value="TreeGrafter"/>
</dbReference>
<dbReference type="PANTHER" id="PTHR48111">
    <property type="entry name" value="REGULATOR OF RPOS"/>
    <property type="match status" value="1"/>
</dbReference>
<dbReference type="CDD" id="cd00383">
    <property type="entry name" value="trans_reg_C"/>
    <property type="match status" value="1"/>
</dbReference>
<gene>
    <name evidence="6" type="ORF">UFOPK3564_03453</name>
</gene>
<dbReference type="CDD" id="cd17574">
    <property type="entry name" value="REC_OmpR"/>
    <property type="match status" value="1"/>
</dbReference>